<name>A0AAF0V6Z0_SOLVR</name>
<dbReference type="AlphaFoldDB" id="A0AAF0V6Z0"/>
<evidence type="ECO:0000313" key="2">
    <source>
        <dbReference type="Proteomes" id="UP001234989"/>
    </source>
</evidence>
<dbReference type="Proteomes" id="UP001234989">
    <property type="component" value="Chromosome 12"/>
</dbReference>
<proteinExistence type="predicted"/>
<accession>A0AAF0V6Z0</accession>
<gene>
    <name evidence="1" type="ORF">MTR67_052452</name>
</gene>
<protein>
    <submittedName>
        <fullName evidence="1">Uncharacterized protein</fullName>
    </submittedName>
</protein>
<reference evidence="1" key="1">
    <citation type="submission" date="2023-08" db="EMBL/GenBank/DDBJ databases">
        <title>A de novo genome assembly of Solanum verrucosum Schlechtendal, a Mexican diploid species geographically isolated from the other diploid A-genome species in potato relatives.</title>
        <authorList>
            <person name="Hosaka K."/>
        </authorList>
    </citation>
    <scope>NUCLEOTIDE SEQUENCE</scope>
    <source>
        <tissue evidence="1">Young leaves</tissue>
    </source>
</reference>
<keyword evidence="2" id="KW-1185">Reference proteome</keyword>
<sequence length="69" mass="8350">MKVAESHNHLYRHCSVSTDLWSMFITLFELNWVMPQSIKDGFESWCCWKVDSTIKKIWKMIPVAIFWRI</sequence>
<organism evidence="1 2">
    <name type="scientific">Solanum verrucosum</name>
    <dbReference type="NCBI Taxonomy" id="315347"/>
    <lineage>
        <taxon>Eukaryota</taxon>
        <taxon>Viridiplantae</taxon>
        <taxon>Streptophyta</taxon>
        <taxon>Embryophyta</taxon>
        <taxon>Tracheophyta</taxon>
        <taxon>Spermatophyta</taxon>
        <taxon>Magnoliopsida</taxon>
        <taxon>eudicotyledons</taxon>
        <taxon>Gunneridae</taxon>
        <taxon>Pentapetalae</taxon>
        <taxon>asterids</taxon>
        <taxon>lamiids</taxon>
        <taxon>Solanales</taxon>
        <taxon>Solanaceae</taxon>
        <taxon>Solanoideae</taxon>
        <taxon>Solaneae</taxon>
        <taxon>Solanum</taxon>
    </lineage>
</organism>
<dbReference type="EMBL" id="CP133623">
    <property type="protein sequence ID" value="WMV59067.1"/>
    <property type="molecule type" value="Genomic_DNA"/>
</dbReference>
<evidence type="ECO:0000313" key="1">
    <source>
        <dbReference type="EMBL" id="WMV59067.1"/>
    </source>
</evidence>